<dbReference type="SMART" id="SM00184">
    <property type="entry name" value="RING"/>
    <property type="match status" value="1"/>
</dbReference>
<dbReference type="Pfam" id="PF22191">
    <property type="entry name" value="IBR_1"/>
    <property type="match status" value="1"/>
</dbReference>
<evidence type="ECO:0000256" key="6">
    <source>
        <dbReference type="ARBA" id="ARBA00022737"/>
    </source>
</evidence>
<keyword evidence="9" id="KW-0862">Zinc</keyword>
<comment type="similarity">
    <text evidence="10">Belongs to the RBR family. RNF14 subfamily.</text>
</comment>
<evidence type="ECO:0000259" key="14">
    <source>
        <dbReference type="PROSITE" id="PS51873"/>
    </source>
</evidence>
<evidence type="ECO:0000256" key="8">
    <source>
        <dbReference type="ARBA" id="ARBA00022786"/>
    </source>
</evidence>
<keyword evidence="5" id="KW-0479">Metal-binding</keyword>
<feature type="domain" description="RING-type" evidence="14">
    <location>
        <begin position="348"/>
        <end position="651"/>
    </location>
</feature>
<dbReference type="GO" id="GO:0016567">
    <property type="term" value="P:protein ubiquitination"/>
    <property type="evidence" value="ECO:0007669"/>
    <property type="project" value="InterPro"/>
</dbReference>
<keyword evidence="8" id="KW-0833">Ubl conjugation pathway</keyword>
<reference evidence="15" key="1">
    <citation type="submission" date="2014-06" db="EMBL/GenBank/DDBJ databases">
        <authorList>
            <person name="Ju J."/>
            <person name="Zhang J."/>
        </authorList>
    </citation>
    <scope>NUCLEOTIDE SEQUENCE</scope>
    <source>
        <strain evidence="15">SscI8</strain>
    </source>
</reference>
<dbReference type="EMBL" id="LK056657">
    <property type="protein sequence ID" value="CDU22881.1"/>
    <property type="molecule type" value="Genomic_DNA"/>
</dbReference>
<evidence type="ECO:0000256" key="10">
    <source>
        <dbReference type="ARBA" id="ARBA00044508"/>
    </source>
</evidence>
<keyword evidence="6" id="KW-0677">Repeat</keyword>
<dbReference type="InterPro" id="IPR002867">
    <property type="entry name" value="IBR_dom"/>
</dbReference>
<dbReference type="InterPro" id="IPR013083">
    <property type="entry name" value="Znf_RING/FYVE/PHD"/>
</dbReference>
<dbReference type="InterPro" id="IPR044066">
    <property type="entry name" value="TRIAD_supradom"/>
</dbReference>
<dbReference type="Gene3D" id="1.20.120.1750">
    <property type="match status" value="1"/>
</dbReference>
<sequence>MDNQAILKECRQRQDDEIVALESIFAAPDEGVAQEETQRPFEPRVKVIQSKPEPVLECYLPVTLPRPTRITVDTFAHDIRGTPTPASSSKHALISSDFPEEQSRKAKDRSVSPSQQSSKCRHTRNNERKSGRLNASASAFRPGKSATSKVEPISQSKLTWDSSNGTSIDDVATALGKANLGSAKDHEASTAPTSKSRSPRLRSTKMLQPLAHLSPILLRVRLPSTYPAERSPIVESLTAPWLPSAPASENQSHSRILGKLEDQYHELSGVEVLYIWATYLSESMWTFLLEEQPPADDAPAFLQFAASESDTSSLRFEEHLSSPEAQPLLASQLLAHSRLCCCTTFDASSFDCAICLETRKGRACIRLTGCGHVFCSECLAGYLSSLVDDGFRRQAKHCPDLECVTLWSEREKQNLVDQEGNLITTPAKTQRFNGKSPNPQGETGGEQEQDKPIIGLVSRSELSLILGPARLTRLDELTVKAKIEADPSVSYCPRSGCQASVVRLSSDENSGHWERFRECLSCGFAFCAWCSRSWHGPTSCPVSFQSELIRSYLSLPPSSLDRALMEQKFGRKTLETLVRKYEEEQQTQQWLSDYTTPCPTCGIAIEKSYGCNHMTCKSCQTHYCYLCGKPISSQNPYQHFNVPGYECYHRLFDGLLGDQAPNQQ</sequence>
<dbReference type="InterPro" id="IPR017907">
    <property type="entry name" value="Znf_RING_CS"/>
</dbReference>
<evidence type="ECO:0000256" key="12">
    <source>
        <dbReference type="SAM" id="MobiDB-lite"/>
    </source>
</evidence>
<evidence type="ECO:0000256" key="1">
    <source>
        <dbReference type="ARBA" id="ARBA00001798"/>
    </source>
</evidence>
<evidence type="ECO:0000259" key="13">
    <source>
        <dbReference type="PROSITE" id="PS50089"/>
    </source>
</evidence>
<dbReference type="CDD" id="cd20341">
    <property type="entry name" value="BRcat_RBR_RNF14"/>
    <property type="match status" value="1"/>
</dbReference>
<evidence type="ECO:0000256" key="11">
    <source>
        <dbReference type="PROSITE-ProRule" id="PRU00175"/>
    </source>
</evidence>
<dbReference type="InterPro" id="IPR018957">
    <property type="entry name" value="Znf_C3HC4_RING-type"/>
</dbReference>
<name>A0A127Z9Q9_9BASI</name>
<dbReference type="GO" id="GO:0061630">
    <property type="term" value="F:ubiquitin protein ligase activity"/>
    <property type="evidence" value="ECO:0007669"/>
    <property type="project" value="UniProtKB-EC"/>
</dbReference>
<dbReference type="PROSITE" id="PS50089">
    <property type="entry name" value="ZF_RING_2"/>
    <property type="match status" value="1"/>
</dbReference>
<feature type="compositionally biased region" description="Basic and acidic residues" evidence="12">
    <location>
        <begin position="101"/>
        <end position="110"/>
    </location>
</feature>
<comment type="catalytic activity">
    <reaction evidence="1">
        <text>[E2 ubiquitin-conjugating enzyme]-S-ubiquitinyl-L-cysteine + [acceptor protein]-L-lysine = [E2 ubiquitin-conjugating enzyme]-L-cysteine + [acceptor protein]-N(6)-ubiquitinyl-L-lysine.</text>
        <dbReference type="EC" id="2.3.2.31"/>
    </reaction>
</comment>
<dbReference type="CDD" id="cd20354">
    <property type="entry name" value="Rcat_RBR_RNF14"/>
    <property type="match status" value="1"/>
</dbReference>
<dbReference type="Gene3D" id="3.30.40.10">
    <property type="entry name" value="Zinc/RING finger domain, C3HC4 (zinc finger)"/>
    <property type="match status" value="1"/>
</dbReference>
<comment type="pathway">
    <text evidence="2">Protein modification; protein ubiquitination.</text>
</comment>
<feature type="region of interest" description="Disordered" evidence="12">
    <location>
        <begin position="180"/>
        <end position="202"/>
    </location>
</feature>
<proteinExistence type="inferred from homology"/>
<feature type="compositionally biased region" description="Polar residues" evidence="12">
    <location>
        <begin position="145"/>
        <end position="166"/>
    </location>
</feature>
<dbReference type="InterPro" id="IPR006575">
    <property type="entry name" value="RWD_dom"/>
</dbReference>
<gene>
    <name evidence="15" type="ORF">SPSC_01511</name>
</gene>
<dbReference type="SMART" id="SM00647">
    <property type="entry name" value="IBR"/>
    <property type="match status" value="2"/>
</dbReference>
<feature type="compositionally biased region" description="Polar residues" evidence="12">
    <location>
        <begin position="426"/>
        <end position="441"/>
    </location>
</feature>
<evidence type="ECO:0000313" key="15">
    <source>
        <dbReference type="EMBL" id="CDU22881.1"/>
    </source>
</evidence>
<dbReference type="InterPro" id="IPR001841">
    <property type="entry name" value="Znf_RING"/>
</dbReference>
<dbReference type="GO" id="GO:0008270">
    <property type="term" value="F:zinc ion binding"/>
    <property type="evidence" value="ECO:0007669"/>
    <property type="project" value="UniProtKB-KW"/>
</dbReference>
<evidence type="ECO:0000256" key="5">
    <source>
        <dbReference type="ARBA" id="ARBA00022723"/>
    </source>
</evidence>
<dbReference type="Gene3D" id="3.10.110.10">
    <property type="entry name" value="Ubiquitin Conjugating Enzyme"/>
    <property type="match status" value="1"/>
</dbReference>
<dbReference type="Pfam" id="PF01485">
    <property type="entry name" value="IBR"/>
    <property type="match status" value="1"/>
</dbReference>
<dbReference type="SUPFAM" id="SSF57850">
    <property type="entry name" value="RING/U-box"/>
    <property type="match status" value="3"/>
</dbReference>
<protein>
    <recommendedName>
        <fullName evidence="3">RBR-type E3 ubiquitin transferase</fullName>
        <ecNumber evidence="3">2.3.2.31</ecNumber>
    </recommendedName>
</protein>
<dbReference type="Pfam" id="PF00097">
    <property type="entry name" value="zf-C3HC4"/>
    <property type="match status" value="1"/>
</dbReference>
<feature type="domain" description="RING-type" evidence="13">
    <location>
        <begin position="352"/>
        <end position="399"/>
    </location>
</feature>
<dbReference type="PANTHER" id="PTHR11685">
    <property type="entry name" value="RBR FAMILY RING FINGER AND IBR DOMAIN-CONTAINING"/>
    <property type="match status" value="1"/>
</dbReference>
<dbReference type="PROSITE" id="PS51873">
    <property type="entry name" value="TRIAD"/>
    <property type="match status" value="1"/>
</dbReference>
<feature type="region of interest" description="Disordered" evidence="12">
    <location>
        <begin position="426"/>
        <end position="451"/>
    </location>
</feature>
<dbReference type="Pfam" id="PF05773">
    <property type="entry name" value="RWD"/>
    <property type="match status" value="1"/>
</dbReference>
<dbReference type="PROSITE" id="PS00518">
    <property type="entry name" value="ZF_RING_1"/>
    <property type="match status" value="1"/>
</dbReference>
<dbReference type="InterPro" id="IPR016135">
    <property type="entry name" value="UBQ-conjugating_enzyme/RWD"/>
</dbReference>
<keyword evidence="7 11" id="KW-0863">Zinc-finger</keyword>
<dbReference type="EC" id="2.3.2.31" evidence="3"/>
<dbReference type="InterPro" id="IPR047548">
    <property type="entry name" value="Rcat_RBR_RNF14"/>
</dbReference>
<feature type="region of interest" description="Disordered" evidence="12">
    <location>
        <begin position="81"/>
        <end position="166"/>
    </location>
</feature>
<evidence type="ECO:0000256" key="4">
    <source>
        <dbReference type="ARBA" id="ARBA00022679"/>
    </source>
</evidence>
<accession>A0A127Z9Q9</accession>
<evidence type="ECO:0000256" key="9">
    <source>
        <dbReference type="ARBA" id="ARBA00022833"/>
    </source>
</evidence>
<dbReference type="OrthoDB" id="1431934at2759"/>
<dbReference type="InterPro" id="IPR031127">
    <property type="entry name" value="E3_UB_ligase_RBR"/>
</dbReference>
<dbReference type="AlphaFoldDB" id="A0A127Z9Q9"/>
<evidence type="ECO:0000256" key="2">
    <source>
        <dbReference type="ARBA" id="ARBA00004906"/>
    </source>
</evidence>
<organism evidence="15">
    <name type="scientific">Sporisorium scitamineum</name>
    <dbReference type="NCBI Taxonomy" id="49012"/>
    <lineage>
        <taxon>Eukaryota</taxon>
        <taxon>Fungi</taxon>
        <taxon>Dikarya</taxon>
        <taxon>Basidiomycota</taxon>
        <taxon>Ustilaginomycotina</taxon>
        <taxon>Ustilaginomycetes</taxon>
        <taxon>Ustilaginales</taxon>
        <taxon>Ustilaginaceae</taxon>
        <taxon>Sporisorium</taxon>
    </lineage>
</organism>
<evidence type="ECO:0000256" key="3">
    <source>
        <dbReference type="ARBA" id="ARBA00012251"/>
    </source>
</evidence>
<keyword evidence="4" id="KW-0808">Transferase</keyword>
<evidence type="ECO:0000256" key="7">
    <source>
        <dbReference type="ARBA" id="ARBA00022771"/>
    </source>
</evidence>